<dbReference type="SUPFAM" id="SSF51905">
    <property type="entry name" value="FAD/NAD(P)-binding domain"/>
    <property type="match status" value="1"/>
</dbReference>
<sequence length="488" mass="54599">MPESAHQIADVLIVGAGLSGLCAAKRIRDKHPSVGIKVLDRCSAAGGNLSGFKSRWITENHFHAVELCRELGVALERRKGAVGVAGGRRRDVTPFGELVWGPLASLECTRLMAEIDSLCSGRFIAEYPMNMDEFLEEKLLFETSKEFFRFLIKISCGFNPVELTVTDWLKFCQSMASSMSCLYEMLTMSEDHLVPARGGEWAGLVEKLVEAIGPDDVILSCEVTHVQYTDEDFVMVHDGSGGHWLARTVICAISCNDLFRIQFVPSRPMILLLNVPDSSEANITHVTEFRAQFRSSEWRDQGYSGNLFLPSRRIICFESTERYGLAGSFFHVENLSVIDARQTILGILAGTLNSPTLMDPLSFNSNCNPIPFFVEAPFNFHRRIILSSSNASCWYRGFINGSVQAGIKAAILALLEVRPQTINLKDVTDMQCVLFKYFRPQSPLERLWAMVNLASVRQLVAIVSTIVATFRMVRGMVRSLFEWKLQVE</sequence>
<comment type="catalytic activity">
    <reaction evidence="8">
        <text>N-acetylputrescine + O2 + H2O = 4-acetamidobutanal + H2O2 + NH4(+)</text>
        <dbReference type="Rhea" id="RHEA:70283"/>
        <dbReference type="ChEBI" id="CHEBI:7386"/>
        <dbReference type="ChEBI" id="CHEBI:15377"/>
        <dbReference type="ChEBI" id="CHEBI:15379"/>
        <dbReference type="ChEBI" id="CHEBI:16240"/>
        <dbReference type="ChEBI" id="CHEBI:28938"/>
        <dbReference type="ChEBI" id="CHEBI:58263"/>
    </reaction>
    <physiologicalReaction direction="left-to-right" evidence="8">
        <dbReference type="Rhea" id="RHEA:70284"/>
    </physiologicalReaction>
</comment>
<evidence type="ECO:0000256" key="5">
    <source>
        <dbReference type="ARBA" id="ARBA00045409"/>
    </source>
</evidence>
<dbReference type="HOGENOM" id="CLU_560456_0_0_1"/>
<comment type="catalytic activity">
    <reaction evidence="7">
        <text>benzylamine + O2 + H2O = benzaldehyde + H2O2 + NH4(+)</text>
        <dbReference type="Rhea" id="RHEA:59424"/>
        <dbReference type="ChEBI" id="CHEBI:15377"/>
        <dbReference type="ChEBI" id="CHEBI:15379"/>
        <dbReference type="ChEBI" id="CHEBI:16240"/>
        <dbReference type="ChEBI" id="CHEBI:17169"/>
        <dbReference type="ChEBI" id="CHEBI:28938"/>
        <dbReference type="ChEBI" id="CHEBI:225238"/>
    </reaction>
    <physiologicalReaction direction="left-to-right" evidence="7">
        <dbReference type="Rhea" id="RHEA:59425"/>
    </physiologicalReaction>
</comment>
<evidence type="ECO:0000256" key="6">
    <source>
        <dbReference type="ARBA" id="ARBA00048448"/>
    </source>
</evidence>
<dbReference type="eggNOG" id="KOG0029">
    <property type="taxonomic scope" value="Eukaryota"/>
</dbReference>
<comment type="similarity">
    <text evidence="3 10">Belongs to the flavin monoamine oxidase family.</text>
</comment>
<dbReference type="InterPro" id="IPR050703">
    <property type="entry name" value="Flavin_MAO"/>
</dbReference>
<gene>
    <name evidence="13" type="primary">6050983</name>
    <name evidence="12" type="ORF">CpipJ_CPIJ017420</name>
</gene>
<keyword evidence="4 10" id="KW-0560">Oxidoreductase</keyword>
<name>B0XCW8_CULQU</name>
<evidence type="ECO:0000256" key="8">
    <source>
        <dbReference type="ARBA" id="ARBA00049430"/>
    </source>
</evidence>
<dbReference type="Pfam" id="PF01593">
    <property type="entry name" value="Amino_oxidase"/>
    <property type="match status" value="1"/>
</dbReference>
<dbReference type="GO" id="GO:0008131">
    <property type="term" value="F:primary methylamine oxidase activity"/>
    <property type="evidence" value="ECO:0007669"/>
    <property type="project" value="UniProtKB-ARBA"/>
</dbReference>
<dbReference type="Proteomes" id="UP000002320">
    <property type="component" value="Unassembled WGS sequence"/>
</dbReference>
<evidence type="ECO:0000256" key="2">
    <source>
        <dbReference type="ARBA" id="ARBA00004362"/>
    </source>
</evidence>
<keyword evidence="14" id="KW-1185">Reference proteome</keyword>
<dbReference type="InParanoid" id="B0XCW8"/>
<dbReference type="VEuPathDB" id="VectorBase:CPIJ017420"/>
<evidence type="ECO:0000256" key="7">
    <source>
        <dbReference type="ARBA" id="ARBA00049354"/>
    </source>
</evidence>
<feature type="binding site" evidence="9">
    <location>
        <position position="19"/>
    </location>
    <ligand>
        <name>FAD</name>
        <dbReference type="ChEBI" id="CHEBI:57692"/>
    </ligand>
</feature>
<dbReference type="PRINTS" id="PR00757">
    <property type="entry name" value="AMINEOXDASEF"/>
</dbReference>
<dbReference type="Gene3D" id="3.50.50.60">
    <property type="entry name" value="FAD/NAD(P)-binding domain"/>
    <property type="match status" value="1"/>
</dbReference>
<dbReference type="AlphaFoldDB" id="B0XCW8"/>
<comment type="cofactor">
    <cofactor evidence="1 10">
        <name>FAD</name>
        <dbReference type="ChEBI" id="CHEBI:57692"/>
    </cofactor>
</comment>
<comment type="catalytic activity">
    <reaction evidence="6">
        <text>a secondary aliphatic amine + O2 + H2O = a primary amine + an aldehyde + H2O2</text>
        <dbReference type="Rhea" id="RHEA:26414"/>
        <dbReference type="ChEBI" id="CHEBI:15377"/>
        <dbReference type="ChEBI" id="CHEBI:15379"/>
        <dbReference type="ChEBI" id="CHEBI:16240"/>
        <dbReference type="ChEBI" id="CHEBI:17478"/>
        <dbReference type="ChEBI" id="CHEBI:58855"/>
        <dbReference type="ChEBI" id="CHEBI:65296"/>
        <dbReference type="EC" id="1.4.3.4"/>
    </reaction>
</comment>
<accession>B0XCW8</accession>
<dbReference type="InterPro" id="IPR001613">
    <property type="entry name" value="Flavin_amine_oxidase"/>
</dbReference>
<keyword evidence="10" id="KW-0274">FAD</keyword>
<reference evidence="12" key="1">
    <citation type="submission" date="2007-03" db="EMBL/GenBank/DDBJ databases">
        <title>Annotation of Culex pipiens quinquefasciatus.</title>
        <authorList>
            <consortium name="The Broad Institute Genome Sequencing Platform"/>
            <person name="Atkinson P.W."/>
            <person name="Hemingway J."/>
            <person name="Christensen B.M."/>
            <person name="Higgs S."/>
            <person name="Kodira C."/>
            <person name="Hannick L."/>
            <person name="Megy K."/>
            <person name="O'Leary S."/>
            <person name="Pearson M."/>
            <person name="Haas B.J."/>
            <person name="Mauceli E."/>
            <person name="Wortman J.R."/>
            <person name="Lee N.H."/>
            <person name="Guigo R."/>
            <person name="Stanke M."/>
            <person name="Alvarado L."/>
            <person name="Amedeo P."/>
            <person name="Antoine C.H."/>
            <person name="Arensburger P."/>
            <person name="Bidwell S.L."/>
            <person name="Crawford M."/>
            <person name="Camaro F."/>
            <person name="Devon K."/>
            <person name="Engels R."/>
            <person name="Hammond M."/>
            <person name="Howarth C."/>
            <person name="Koehrsen M."/>
            <person name="Lawson D."/>
            <person name="Montgomery P."/>
            <person name="Nene V."/>
            <person name="Nusbaum C."/>
            <person name="Puiu D."/>
            <person name="Romero-Severson J."/>
            <person name="Severson D.W."/>
            <person name="Shumway M."/>
            <person name="Sisk P."/>
            <person name="Stolte C."/>
            <person name="Zeng Q."/>
            <person name="Eisenstadt E."/>
            <person name="Fraser-Liggett C."/>
            <person name="Strausberg R."/>
            <person name="Galagan J."/>
            <person name="Birren B."/>
            <person name="Collins F.H."/>
        </authorList>
    </citation>
    <scope>NUCLEOTIDE SEQUENCE [LARGE SCALE GENOMIC DNA]</scope>
    <source>
        <strain evidence="12">JHB</strain>
    </source>
</reference>
<dbReference type="STRING" id="7176.B0XCW8"/>
<dbReference type="GO" id="GO:0097621">
    <property type="term" value="F:monoamine oxidase activity"/>
    <property type="evidence" value="ECO:0007669"/>
    <property type="project" value="UniProtKB-EC"/>
</dbReference>
<protein>
    <recommendedName>
        <fullName evidence="10">Amine oxidase</fullName>
        <ecNumber evidence="10">1.4.3.-</ecNumber>
    </recommendedName>
</protein>
<dbReference type="EMBL" id="DS232723">
    <property type="protein sequence ID" value="EDS45163.1"/>
    <property type="molecule type" value="Genomic_DNA"/>
</dbReference>
<evidence type="ECO:0000256" key="9">
    <source>
        <dbReference type="PIRSR" id="PIRSR601613-1"/>
    </source>
</evidence>
<dbReference type="GO" id="GO:0005741">
    <property type="term" value="C:mitochondrial outer membrane"/>
    <property type="evidence" value="ECO:0007669"/>
    <property type="project" value="UniProtKB-SubCell"/>
</dbReference>
<evidence type="ECO:0000313" key="13">
    <source>
        <dbReference type="EnsemblMetazoa" id="CPIJ017420-PA"/>
    </source>
</evidence>
<reference evidence="13" key="2">
    <citation type="submission" date="2021-02" db="UniProtKB">
        <authorList>
            <consortium name="EnsemblMetazoa"/>
        </authorList>
    </citation>
    <scope>IDENTIFICATION</scope>
    <source>
        <strain evidence="13">JHB</strain>
    </source>
</reference>
<feature type="binding site" evidence="9">
    <location>
        <position position="223"/>
    </location>
    <ligand>
        <name>FAD</name>
        <dbReference type="ChEBI" id="CHEBI:57692"/>
    </ligand>
</feature>
<evidence type="ECO:0000256" key="10">
    <source>
        <dbReference type="RuleBase" id="RU362067"/>
    </source>
</evidence>
<dbReference type="EC" id="1.4.3.-" evidence="10"/>
<dbReference type="FunCoup" id="B0XCW8">
    <property type="interactions" value="158"/>
</dbReference>
<comment type="subcellular location">
    <subcellularLocation>
        <location evidence="2">Mitochondrion outer membrane</location>
        <topology evidence="2">Single-pass type IV membrane protein</topology>
        <orientation evidence="2">Cytoplasmic side</orientation>
    </subcellularLocation>
</comment>
<keyword evidence="10" id="KW-0285">Flavoprotein</keyword>
<evidence type="ECO:0000256" key="1">
    <source>
        <dbReference type="ARBA" id="ARBA00001974"/>
    </source>
</evidence>
<organism>
    <name type="scientific">Culex quinquefasciatus</name>
    <name type="common">Southern house mosquito</name>
    <name type="synonym">Culex pungens</name>
    <dbReference type="NCBI Taxonomy" id="7176"/>
    <lineage>
        <taxon>Eukaryota</taxon>
        <taxon>Metazoa</taxon>
        <taxon>Ecdysozoa</taxon>
        <taxon>Arthropoda</taxon>
        <taxon>Hexapoda</taxon>
        <taxon>Insecta</taxon>
        <taxon>Pterygota</taxon>
        <taxon>Neoptera</taxon>
        <taxon>Endopterygota</taxon>
        <taxon>Diptera</taxon>
        <taxon>Nematocera</taxon>
        <taxon>Culicoidea</taxon>
        <taxon>Culicidae</taxon>
        <taxon>Culicinae</taxon>
        <taxon>Culicini</taxon>
        <taxon>Culex</taxon>
        <taxon>Culex</taxon>
    </lineage>
</organism>
<evidence type="ECO:0000256" key="4">
    <source>
        <dbReference type="ARBA" id="ARBA00023002"/>
    </source>
</evidence>
<dbReference type="PANTHER" id="PTHR43563">
    <property type="entry name" value="AMINE OXIDASE"/>
    <property type="match status" value="1"/>
</dbReference>
<comment type="function">
    <text evidence="5">Catalyzes the oxidative deamination of primary and some secondary amines such as neurotransmitters, and exogenous amines including the tertiary amine, neurotoxin 1-methyl-4-phenyl-1,2,3,6-tetrahydropyridine (MPTP), with concomitant reduction of oxygen to hydrogen peroxide and participates in the metabolism of neuroactive and vasoactive amines in the central nervous system and peripheral tissues. Preferentially degrades benzylamine and phenylethylamine.</text>
</comment>
<dbReference type="EnsemblMetazoa" id="CPIJ017420-RA">
    <property type="protein sequence ID" value="CPIJ017420-PA"/>
    <property type="gene ID" value="CPIJ017420"/>
</dbReference>
<evidence type="ECO:0000313" key="14">
    <source>
        <dbReference type="Proteomes" id="UP000002320"/>
    </source>
</evidence>
<dbReference type="InterPro" id="IPR002937">
    <property type="entry name" value="Amino_oxidase"/>
</dbReference>
<dbReference type="OMA" id="PIPFYFD"/>
<dbReference type="PANTHER" id="PTHR43563:SF1">
    <property type="entry name" value="AMINE OXIDASE [FLAVIN-CONTAINING] B"/>
    <property type="match status" value="1"/>
</dbReference>
<evidence type="ECO:0000259" key="11">
    <source>
        <dbReference type="Pfam" id="PF01593"/>
    </source>
</evidence>
<evidence type="ECO:0000313" key="12">
    <source>
        <dbReference type="EMBL" id="EDS45163.1"/>
    </source>
</evidence>
<feature type="domain" description="Amine oxidase" evidence="11">
    <location>
        <begin position="18"/>
        <end position="302"/>
    </location>
</feature>
<dbReference type="KEGG" id="cqu:CpipJ_CPIJ017420"/>
<dbReference type="InterPro" id="IPR036188">
    <property type="entry name" value="FAD/NAD-bd_sf"/>
</dbReference>
<proteinExistence type="inferred from homology"/>
<evidence type="ECO:0000256" key="3">
    <source>
        <dbReference type="ARBA" id="ARBA00005995"/>
    </source>
</evidence>